<keyword evidence="2" id="KW-0645">Protease</keyword>
<evidence type="ECO:0000256" key="4">
    <source>
        <dbReference type="ARBA" id="ARBA00022801"/>
    </source>
</evidence>
<gene>
    <name evidence="8" type="ORF">METESE_04460</name>
</gene>
<dbReference type="InterPro" id="IPR001375">
    <property type="entry name" value="Peptidase_S9_cat"/>
</dbReference>
<evidence type="ECO:0000256" key="5">
    <source>
        <dbReference type="ARBA" id="ARBA00022825"/>
    </source>
</evidence>
<evidence type="ECO:0000256" key="6">
    <source>
        <dbReference type="SAM" id="SignalP"/>
    </source>
</evidence>
<dbReference type="PANTHER" id="PTHR42776:SF13">
    <property type="entry name" value="DIPEPTIDYL-PEPTIDASE 5"/>
    <property type="match status" value="1"/>
</dbReference>
<evidence type="ECO:0000313" key="9">
    <source>
        <dbReference type="Proteomes" id="UP001228113"/>
    </source>
</evidence>
<name>A0AA48KEI5_9BACT</name>
<sequence length="703" mass="77920">MRPLGSAAPRCPVVVRSCSLALVLCVSASAAGKRGFTIEDLYRLREPAHPVLSPDGTRLVFEVATQDLRKSTRATHLWMADLRTGSVRQITYAGGWNGSAAWSRDGRTLTFVSNREEGTQLWSMDASGGEPRRLTSFGPGVAAPELIRDGKAVVFQATVFPEALADEALNQELSERLEKGPVQAHLADSLMYRHWAEWRDWQYTHLFLQSLEGGKPEALTSGKVDYPDFRQAFAVSPDGQELCVTAKDVADPARATNDDLFLIRLDGDRKPVRLTGANAAYDGAPAYSPDGRYLAYTFQRIPGYESDRFRLGLYDRKTGAFRALTEGLDNWVEAFRWAPDGASIWFTLQEKGRNPLLKVDVATGRVTRMLEGWTVKDFVLAPDQKSVYFVASSIGRPAEVWRWTVGAKAPVAVTDLNGEAMRDVDVRPAEEMWVKGADGTPVQVWIVKPHGFDPARKYPLVLNVHGGPQMMWADTFRGDWQVYPGAGYVVAFPNPHGSTGFGQAYTAAISKDWNGKVMEDIDKVADALAGLPYVDASRMGAMGWSWGGYAMMWLEGHSKRFKALAAMMGVYDLPAMHGATEELWFPEWELGGTPASAREAYTRMNPAAAAGAFSTPCLVITGERDYRVPYTQSLAFFTDLQTRGVPSRLLVFKNDGHWPDKLKSMPAYYNAHLEWFHRWLGGDPAPWSTEALVRNRVFGAPRD</sequence>
<dbReference type="SUPFAM" id="SSF82171">
    <property type="entry name" value="DPP6 N-terminal domain-like"/>
    <property type="match status" value="1"/>
</dbReference>
<dbReference type="GO" id="GO:0006508">
    <property type="term" value="P:proteolysis"/>
    <property type="evidence" value="ECO:0007669"/>
    <property type="project" value="UniProtKB-KW"/>
</dbReference>
<keyword evidence="9" id="KW-1185">Reference proteome</keyword>
<evidence type="ECO:0000313" key="8">
    <source>
        <dbReference type="EMBL" id="BDU75488.1"/>
    </source>
</evidence>
<accession>A0AA48KEI5</accession>
<protein>
    <submittedName>
        <fullName evidence="8">Prolyl oligopeptidase</fullName>
    </submittedName>
</protein>
<feature type="signal peptide" evidence="6">
    <location>
        <begin position="1"/>
        <end position="30"/>
    </location>
</feature>
<evidence type="ECO:0000256" key="1">
    <source>
        <dbReference type="ARBA" id="ARBA00010040"/>
    </source>
</evidence>
<feature type="domain" description="Peptidase S9 prolyl oligopeptidase catalytic" evidence="7">
    <location>
        <begin position="476"/>
        <end position="682"/>
    </location>
</feature>
<dbReference type="GO" id="GO:0004252">
    <property type="term" value="F:serine-type endopeptidase activity"/>
    <property type="evidence" value="ECO:0007669"/>
    <property type="project" value="TreeGrafter"/>
</dbReference>
<dbReference type="InterPro" id="IPR029058">
    <property type="entry name" value="AB_hydrolase_fold"/>
</dbReference>
<dbReference type="AlphaFoldDB" id="A0AA48KEI5"/>
<dbReference type="Gene3D" id="2.120.10.30">
    <property type="entry name" value="TolB, C-terminal domain"/>
    <property type="match status" value="2"/>
</dbReference>
<dbReference type="Pfam" id="PF07676">
    <property type="entry name" value="PD40"/>
    <property type="match status" value="2"/>
</dbReference>
<dbReference type="Gene3D" id="3.40.50.1820">
    <property type="entry name" value="alpha/beta hydrolase"/>
    <property type="match status" value="1"/>
</dbReference>
<dbReference type="Proteomes" id="UP001228113">
    <property type="component" value="Chromosome"/>
</dbReference>
<dbReference type="InterPro" id="IPR011042">
    <property type="entry name" value="6-blade_b-propeller_TolB-like"/>
</dbReference>
<organism evidence="8 9">
    <name type="scientific">Mesoterricola sediminis</name>
    <dbReference type="NCBI Taxonomy" id="2927980"/>
    <lineage>
        <taxon>Bacteria</taxon>
        <taxon>Pseudomonadati</taxon>
        <taxon>Acidobacteriota</taxon>
        <taxon>Holophagae</taxon>
        <taxon>Holophagales</taxon>
        <taxon>Holophagaceae</taxon>
        <taxon>Mesoterricola</taxon>
    </lineage>
</organism>
<keyword evidence="4" id="KW-0378">Hydrolase</keyword>
<dbReference type="KEGG" id="msea:METESE_04460"/>
<keyword evidence="5" id="KW-0720">Serine protease</keyword>
<reference evidence="8" key="1">
    <citation type="journal article" date="2023" name="Int. J. Syst. Evol. Microbiol.">
        <title>Mesoterricola silvestris gen. nov., sp. nov., Mesoterricola sediminis sp. nov., Geothrix oryzae sp. nov., Geothrix edaphica sp. nov., Geothrix rubra sp. nov., and Geothrix limicola sp. nov., six novel members of Acidobacteriota isolated from soils.</title>
        <authorList>
            <person name="Itoh H."/>
            <person name="Sugisawa Y."/>
            <person name="Mise K."/>
            <person name="Xu Z."/>
            <person name="Kuniyasu M."/>
            <person name="Ushijima N."/>
            <person name="Kawano K."/>
            <person name="Kobayashi E."/>
            <person name="Shiratori Y."/>
            <person name="Masuda Y."/>
            <person name="Senoo K."/>
        </authorList>
    </citation>
    <scope>NUCLEOTIDE SEQUENCE</scope>
    <source>
        <strain evidence="8">W786</strain>
    </source>
</reference>
<evidence type="ECO:0000256" key="3">
    <source>
        <dbReference type="ARBA" id="ARBA00022729"/>
    </source>
</evidence>
<dbReference type="PANTHER" id="PTHR42776">
    <property type="entry name" value="SERINE PEPTIDASE S9 FAMILY MEMBER"/>
    <property type="match status" value="1"/>
</dbReference>
<feature type="chain" id="PRO_5041455667" evidence="6">
    <location>
        <begin position="31"/>
        <end position="703"/>
    </location>
</feature>
<evidence type="ECO:0000256" key="2">
    <source>
        <dbReference type="ARBA" id="ARBA00022670"/>
    </source>
</evidence>
<comment type="similarity">
    <text evidence="1">Belongs to the peptidase S9C family.</text>
</comment>
<dbReference type="EMBL" id="AP027081">
    <property type="protein sequence ID" value="BDU75488.1"/>
    <property type="molecule type" value="Genomic_DNA"/>
</dbReference>
<dbReference type="Pfam" id="PF00326">
    <property type="entry name" value="Peptidase_S9"/>
    <property type="match status" value="1"/>
</dbReference>
<dbReference type="InterPro" id="IPR011659">
    <property type="entry name" value="WD40"/>
</dbReference>
<evidence type="ECO:0000259" key="7">
    <source>
        <dbReference type="Pfam" id="PF00326"/>
    </source>
</evidence>
<keyword evidence="3 6" id="KW-0732">Signal</keyword>
<proteinExistence type="inferred from homology"/>
<dbReference type="FunFam" id="3.40.50.1820:FF:000028">
    <property type="entry name" value="S9 family peptidase"/>
    <property type="match status" value="1"/>
</dbReference>
<dbReference type="SUPFAM" id="SSF53474">
    <property type="entry name" value="alpha/beta-Hydrolases"/>
    <property type="match status" value="1"/>
</dbReference>